<dbReference type="GO" id="GO:0003677">
    <property type="term" value="F:DNA binding"/>
    <property type="evidence" value="ECO:0007669"/>
    <property type="project" value="InterPro"/>
</dbReference>
<dbReference type="SUPFAM" id="SSF56349">
    <property type="entry name" value="DNA breaking-rejoining enzymes"/>
    <property type="match status" value="1"/>
</dbReference>
<dbReference type="EMBL" id="UOEY01000064">
    <property type="protein sequence ID" value="VAW38833.1"/>
    <property type="molecule type" value="Genomic_DNA"/>
</dbReference>
<dbReference type="AlphaFoldDB" id="A0A3B0VES2"/>
<evidence type="ECO:0000256" key="1">
    <source>
        <dbReference type="ARBA" id="ARBA00023172"/>
    </source>
</evidence>
<evidence type="ECO:0008006" key="3">
    <source>
        <dbReference type="Google" id="ProtNLM"/>
    </source>
</evidence>
<proteinExistence type="predicted"/>
<gene>
    <name evidence="2" type="ORF">MNBD_DELTA04-1774</name>
</gene>
<accession>A0A3B0VES2</accession>
<dbReference type="Gene3D" id="1.10.443.10">
    <property type="entry name" value="Intergrase catalytic core"/>
    <property type="match status" value="1"/>
</dbReference>
<keyword evidence="1" id="KW-0233">DNA recombination</keyword>
<reference evidence="2" key="1">
    <citation type="submission" date="2018-06" db="EMBL/GenBank/DDBJ databases">
        <authorList>
            <person name="Zhirakovskaya E."/>
        </authorList>
    </citation>
    <scope>NUCLEOTIDE SEQUENCE</scope>
</reference>
<dbReference type="GO" id="GO:0015074">
    <property type="term" value="P:DNA integration"/>
    <property type="evidence" value="ECO:0007669"/>
    <property type="project" value="InterPro"/>
</dbReference>
<evidence type="ECO:0000313" key="2">
    <source>
        <dbReference type="EMBL" id="VAW38833.1"/>
    </source>
</evidence>
<dbReference type="GO" id="GO:0006310">
    <property type="term" value="P:DNA recombination"/>
    <property type="evidence" value="ECO:0007669"/>
    <property type="project" value="UniProtKB-KW"/>
</dbReference>
<protein>
    <recommendedName>
        <fullName evidence="3">Tyr recombinase domain-containing protein</fullName>
    </recommendedName>
</protein>
<name>A0A3B0VES2_9ZZZZ</name>
<sequence length="74" mass="8614">HDLRHTFAVHRLLAWYRDKQDVNARLPALATYMGHVDVTSTQVYLHPTVELLEQVGTRFHNHYVHNIKAKGGRL</sequence>
<feature type="non-terminal residue" evidence="2">
    <location>
        <position position="1"/>
    </location>
</feature>
<dbReference type="InterPro" id="IPR013762">
    <property type="entry name" value="Integrase-like_cat_sf"/>
</dbReference>
<organism evidence="2">
    <name type="scientific">hydrothermal vent metagenome</name>
    <dbReference type="NCBI Taxonomy" id="652676"/>
    <lineage>
        <taxon>unclassified sequences</taxon>
        <taxon>metagenomes</taxon>
        <taxon>ecological metagenomes</taxon>
    </lineage>
</organism>
<dbReference type="InterPro" id="IPR011010">
    <property type="entry name" value="DNA_brk_join_enz"/>
</dbReference>